<accession>A0A518JLL5</accession>
<keyword evidence="3" id="KW-1185">Reference proteome</keyword>
<name>A0A518JLL5_9BACT</name>
<feature type="chain" id="PRO_5021931860" description="DUF4783 domain-containing protein" evidence="1">
    <location>
        <begin position="22"/>
        <end position="127"/>
    </location>
</feature>
<protein>
    <recommendedName>
        <fullName evidence="4">DUF4783 domain-containing protein</fullName>
    </recommendedName>
</protein>
<evidence type="ECO:0000256" key="1">
    <source>
        <dbReference type="SAM" id="SignalP"/>
    </source>
</evidence>
<evidence type="ECO:0000313" key="2">
    <source>
        <dbReference type="EMBL" id="QDV66436.1"/>
    </source>
</evidence>
<dbReference type="AlphaFoldDB" id="A0A518JLL5"/>
<organism evidence="2 3">
    <name type="scientific">Rosistilla carotiformis</name>
    <dbReference type="NCBI Taxonomy" id="2528017"/>
    <lineage>
        <taxon>Bacteria</taxon>
        <taxon>Pseudomonadati</taxon>
        <taxon>Planctomycetota</taxon>
        <taxon>Planctomycetia</taxon>
        <taxon>Pirellulales</taxon>
        <taxon>Pirellulaceae</taxon>
        <taxon>Rosistilla</taxon>
    </lineage>
</organism>
<proteinExistence type="predicted"/>
<feature type="signal peptide" evidence="1">
    <location>
        <begin position="1"/>
        <end position="21"/>
    </location>
</feature>
<dbReference type="Proteomes" id="UP000315082">
    <property type="component" value="Chromosome"/>
</dbReference>
<reference evidence="2 3" key="1">
    <citation type="submission" date="2019-02" db="EMBL/GenBank/DDBJ databases">
        <title>Deep-cultivation of Planctomycetes and their phenomic and genomic characterization uncovers novel biology.</title>
        <authorList>
            <person name="Wiegand S."/>
            <person name="Jogler M."/>
            <person name="Boedeker C."/>
            <person name="Pinto D."/>
            <person name="Vollmers J."/>
            <person name="Rivas-Marin E."/>
            <person name="Kohn T."/>
            <person name="Peeters S.H."/>
            <person name="Heuer A."/>
            <person name="Rast P."/>
            <person name="Oberbeckmann S."/>
            <person name="Bunk B."/>
            <person name="Jeske O."/>
            <person name="Meyerdierks A."/>
            <person name="Storesund J.E."/>
            <person name="Kallscheuer N."/>
            <person name="Luecker S."/>
            <person name="Lage O.M."/>
            <person name="Pohl T."/>
            <person name="Merkel B.J."/>
            <person name="Hornburger P."/>
            <person name="Mueller R.-W."/>
            <person name="Bruemmer F."/>
            <person name="Labrenz M."/>
            <person name="Spormann A.M."/>
            <person name="Op den Camp H."/>
            <person name="Overmann J."/>
            <person name="Amann R."/>
            <person name="Jetten M.S.M."/>
            <person name="Mascher T."/>
            <person name="Medema M.H."/>
            <person name="Devos D.P."/>
            <person name="Kaster A.-K."/>
            <person name="Ovreas L."/>
            <person name="Rohde M."/>
            <person name="Galperin M.Y."/>
            <person name="Jogler C."/>
        </authorList>
    </citation>
    <scope>NUCLEOTIDE SEQUENCE [LARGE SCALE GENOMIC DNA]</scope>
    <source>
        <strain evidence="2 3">Poly24</strain>
    </source>
</reference>
<evidence type="ECO:0000313" key="3">
    <source>
        <dbReference type="Proteomes" id="UP000315082"/>
    </source>
</evidence>
<dbReference type="RefSeq" id="WP_145088971.1">
    <property type="nucleotide sequence ID" value="NZ_CP036348.1"/>
</dbReference>
<dbReference type="OrthoDB" id="286278at2"/>
<dbReference type="KEGG" id="rcf:Poly24_01220"/>
<keyword evidence="1" id="KW-0732">Signal</keyword>
<dbReference type="EMBL" id="CP036348">
    <property type="protein sequence ID" value="QDV66436.1"/>
    <property type="molecule type" value="Genomic_DNA"/>
</dbReference>
<sequence length="127" mass="14171" precursor="true">MFPTLRLHVLVIALIPSVGHAQTLSDAIAGMTEHVASFLKESGRDRVLLGSFDRKFETSMGRNIQSSFEESLPKNDILVVDEGADTRLFGEYSIRQLASHSILTVTVTLVNSRGKVLNQYRRRVKIT</sequence>
<evidence type="ECO:0008006" key="4">
    <source>
        <dbReference type="Google" id="ProtNLM"/>
    </source>
</evidence>
<gene>
    <name evidence="2" type="ORF">Poly24_01220</name>
</gene>